<dbReference type="OrthoDB" id="298344at2759"/>
<keyword evidence="9" id="KW-1185">Reference proteome</keyword>
<evidence type="ECO:0000313" key="9">
    <source>
        <dbReference type="Proteomes" id="UP000683925"/>
    </source>
</evidence>
<dbReference type="OMA" id="KIDEPEY"/>
<dbReference type="AlphaFoldDB" id="A0A8S1SJ83"/>
<evidence type="ECO:0000259" key="7">
    <source>
        <dbReference type="Pfam" id="PF10497"/>
    </source>
</evidence>
<evidence type="ECO:0000256" key="1">
    <source>
        <dbReference type="ARBA" id="ARBA00004123"/>
    </source>
</evidence>
<name>A0A8S1SJ83_PAROT</name>
<evidence type="ECO:0000256" key="2">
    <source>
        <dbReference type="ARBA" id="ARBA00023015"/>
    </source>
</evidence>
<organism evidence="8 9">
    <name type="scientific">Paramecium octaurelia</name>
    <dbReference type="NCBI Taxonomy" id="43137"/>
    <lineage>
        <taxon>Eukaryota</taxon>
        <taxon>Sar</taxon>
        <taxon>Alveolata</taxon>
        <taxon>Ciliophora</taxon>
        <taxon>Intramacronucleata</taxon>
        <taxon>Oligohymenophorea</taxon>
        <taxon>Peniculida</taxon>
        <taxon>Parameciidae</taxon>
        <taxon>Paramecium</taxon>
    </lineage>
</organism>
<keyword evidence="5" id="KW-0175">Coiled coil</keyword>
<dbReference type="GO" id="GO:0005634">
    <property type="term" value="C:nucleus"/>
    <property type="evidence" value="ECO:0007669"/>
    <property type="project" value="UniProtKB-SubCell"/>
</dbReference>
<comment type="caution">
    <text evidence="8">The sequence shown here is derived from an EMBL/GenBank/DDBJ whole genome shotgun (WGS) entry which is preliminary data.</text>
</comment>
<evidence type="ECO:0000256" key="4">
    <source>
        <dbReference type="ARBA" id="ARBA00023242"/>
    </source>
</evidence>
<evidence type="ECO:0000256" key="3">
    <source>
        <dbReference type="ARBA" id="ARBA00023163"/>
    </source>
</evidence>
<comment type="subcellular location">
    <subcellularLocation>
        <location evidence="1">Nucleus</location>
    </subcellularLocation>
</comment>
<dbReference type="InterPro" id="IPR018866">
    <property type="entry name" value="Znf-4CXXC_R1"/>
</dbReference>
<accession>A0A8S1SJ83</accession>
<dbReference type="EMBL" id="CAJJDP010000010">
    <property type="protein sequence ID" value="CAD8139880.1"/>
    <property type="molecule type" value="Genomic_DNA"/>
</dbReference>
<evidence type="ECO:0000256" key="6">
    <source>
        <dbReference type="SAM" id="MobiDB-lite"/>
    </source>
</evidence>
<feature type="compositionally biased region" description="Basic and acidic residues" evidence="6">
    <location>
        <begin position="644"/>
        <end position="653"/>
    </location>
</feature>
<keyword evidence="4" id="KW-0539">Nucleus</keyword>
<reference evidence="8" key="1">
    <citation type="submission" date="2021-01" db="EMBL/GenBank/DDBJ databases">
        <authorList>
            <consortium name="Genoscope - CEA"/>
            <person name="William W."/>
        </authorList>
    </citation>
    <scope>NUCLEOTIDE SEQUENCE</scope>
</reference>
<gene>
    <name evidence="8" type="ORF">POCTA_138.1.T0110116</name>
</gene>
<keyword evidence="3" id="KW-0804">Transcription</keyword>
<protein>
    <recommendedName>
        <fullName evidence="7">Zinc-finger domain-containing protein</fullName>
    </recommendedName>
</protein>
<sequence length="753" mass="89450">MSEDNQLNVDKNQNKNNLEKIIKLDKKNGNFDIYDKYSKRKLKIRTSQNNSHINSSYQNEYILCYFWRHINQVYFKKIDEPEYERLDYLKAINEDIIHTQIPVKYADYKFYQAKQILNKQYFQSENATYKENIQKHIRLSGLIHKAKDLKIPQIDKLYYMKQKSMVKFNQKSISSLIQENAQLDKLLDKLNEQIELRTGQKDEIFQQLQEYTAELQQLNKSNKLDLQNLNYKIKSEQPLNVFGTQVHIYKQARNNNGLSKNQIIYNNEALLNFLRKSLEQLDYRQTAESIVKVVSTTHSSNGYTFCVAFEQALNSNNINIQEDLMYELDKLRDTSLFKFYNIPQKTKYSHISQNFIGINQVQHHRQKPNPLINKNLTKESKISSQNENDSNLSRYEACHHCKMLFREEYLISCNYRSSTMGLPIITSQMTDSYLFSQLDEEGITSRRQVPNRKKTAYSIYSKNNGELICQRKFCRMCLKQNYEIKIEEVVQKTDWVCPFCQAICFCSRCQRNDIMIKLKDLFTICGGDLEQLTKDSIFEKYVRPLTEEQLYKKKPTQLQRTGFSIVKQQLSNFKDMQTIRLDFENLRLLCSQIMRREKLKWKLLEQDILMWNEDVKSQQLKNHKSTQKNKKLQLKTNQITKKQQKQEIEKAHEYQPSSSSSSSEYLLSSEFESEENQNEILKKKQKTQQEINPKVKSQKYQKLVNQIAQIQKSLPAKTLKREVAQLLQYQDTDTYSQILKKIKKDKTKHSSKR</sequence>
<evidence type="ECO:0000313" key="8">
    <source>
        <dbReference type="EMBL" id="CAD8139880.1"/>
    </source>
</evidence>
<feature type="domain" description="Zinc-finger" evidence="7">
    <location>
        <begin position="468"/>
        <end position="513"/>
    </location>
</feature>
<feature type="compositionally biased region" description="Low complexity" evidence="6">
    <location>
        <begin position="657"/>
        <end position="668"/>
    </location>
</feature>
<feature type="region of interest" description="Disordered" evidence="6">
    <location>
        <begin position="638"/>
        <end position="668"/>
    </location>
</feature>
<dbReference type="Pfam" id="PF10497">
    <property type="entry name" value="zf-4CXXC_R1"/>
    <property type="match status" value="1"/>
</dbReference>
<keyword evidence="2" id="KW-0805">Transcription regulation</keyword>
<dbReference type="Proteomes" id="UP000683925">
    <property type="component" value="Unassembled WGS sequence"/>
</dbReference>
<proteinExistence type="predicted"/>
<feature type="coiled-coil region" evidence="5">
    <location>
        <begin position="173"/>
        <end position="228"/>
    </location>
</feature>
<evidence type="ECO:0000256" key="5">
    <source>
        <dbReference type="SAM" id="Coils"/>
    </source>
</evidence>